<dbReference type="InterPro" id="IPR023753">
    <property type="entry name" value="FAD/NAD-binding_dom"/>
</dbReference>
<dbReference type="Proteomes" id="UP000437736">
    <property type="component" value="Unassembled WGS sequence"/>
</dbReference>
<evidence type="ECO:0000259" key="7">
    <source>
        <dbReference type="Pfam" id="PF07992"/>
    </source>
</evidence>
<evidence type="ECO:0000256" key="2">
    <source>
        <dbReference type="ARBA" id="ARBA00005272"/>
    </source>
</evidence>
<comment type="caution">
    <text evidence="9">The sequence shown here is derived from an EMBL/GenBank/DDBJ whole genome shotgun (WGS) entry which is preliminary data.</text>
</comment>
<keyword evidence="4" id="KW-0274">FAD</keyword>
<evidence type="ECO:0000256" key="4">
    <source>
        <dbReference type="ARBA" id="ARBA00022827"/>
    </source>
</evidence>
<accession>A0ABW9R2D9</accession>
<dbReference type="PANTHER" id="PTHR42913">
    <property type="entry name" value="APOPTOSIS-INDUCING FACTOR 1"/>
    <property type="match status" value="1"/>
</dbReference>
<dbReference type="InterPro" id="IPR054585">
    <property type="entry name" value="NDH2-like_C"/>
</dbReference>
<keyword evidence="5" id="KW-0560">Oxidoreductase</keyword>
<feature type="transmembrane region" description="Helical" evidence="6">
    <location>
        <begin position="193"/>
        <end position="216"/>
    </location>
</feature>
<protein>
    <submittedName>
        <fullName evidence="9">NAD(P)/FAD-dependent oxidoreductase</fullName>
    </submittedName>
</protein>
<comment type="similarity">
    <text evidence="2">Belongs to the NADH dehydrogenase family.</text>
</comment>
<dbReference type="InterPro" id="IPR036188">
    <property type="entry name" value="FAD/NAD-bd_sf"/>
</dbReference>
<dbReference type="EMBL" id="WJHE01001256">
    <property type="protein sequence ID" value="MST34853.1"/>
    <property type="molecule type" value="Genomic_DNA"/>
</dbReference>
<keyword evidence="3" id="KW-0285">Flavoprotein</keyword>
<keyword evidence="6" id="KW-0472">Membrane</keyword>
<evidence type="ECO:0000256" key="6">
    <source>
        <dbReference type="SAM" id="Phobius"/>
    </source>
</evidence>
<gene>
    <name evidence="9" type="ORF">GHK86_19270</name>
</gene>
<name>A0ABW9R2D9_9ACTN</name>
<evidence type="ECO:0000259" key="8">
    <source>
        <dbReference type="Pfam" id="PF22366"/>
    </source>
</evidence>
<keyword evidence="6" id="KW-1133">Transmembrane helix</keyword>
<dbReference type="PANTHER" id="PTHR42913:SF3">
    <property type="entry name" value="64 KDA MITOCHONDRIAL NADH DEHYDROGENASE (EUROFUNG)"/>
    <property type="match status" value="1"/>
</dbReference>
<keyword evidence="6" id="KW-0812">Transmembrane</keyword>
<reference evidence="9 10" key="1">
    <citation type="submission" date="2019-11" db="EMBL/GenBank/DDBJ databases">
        <title>Acidiferrimicrobium australis gen. nov., sp. nov., an acidophilic and obligately heterotrophic, member of the Actinobacteria that catalyses dissimilatory oxido- reduction of iron isolated from metal-rich acidic water in Chile.</title>
        <authorList>
            <person name="Gonzalez D."/>
            <person name="Huber K."/>
            <person name="Hedrich S."/>
            <person name="Rojas-Villalobos C."/>
            <person name="Quatrini R."/>
            <person name="Dinamarca M.A."/>
            <person name="Schwarz A."/>
            <person name="Canales C."/>
            <person name="Nancucheo I."/>
        </authorList>
    </citation>
    <scope>NUCLEOTIDE SEQUENCE [LARGE SCALE GENOMIC DNA]</scope>
    <source>
        <strain evidence="9 10">USS-CCA1</strain>
    </source>
</reference>
<dbReference type="SUPFAM" id="SSF51905">
    <property type="entry name" value="FAD/NAD(P)-binding domain"/>
    <property type="match status" value="1"/>
</dbReference>
<evidence type="ECO:0000313" key="10">
    <source>
        <dbReference type="Proteomes" id="UP000437736"/>
    </source>
</evidence>
<evidence type="ECO:0000313" key="9">
    <source>
        <dbReference type="EMBL" id="MST34853.1"/>
    </source>
</evidence>
<feature type="domain" description="FAD/NAD(P)-binding" evidence="7">
    <location>
        <begin position="18"/>
        <end position="151"/>
    </location>
</feature>
<evidence type="ECO:0000256" key="1">
    <source>
        <dbReference type="ARBA" id="ARBA00001974"/>
    </source>
</evidence>
<sequence>LIRHNLAGDFRHLDLSRARVVLVEMADHLLPGFSPKSQAAAAATLHRLGVDVRLSTSIATVEADGVTVTPRDGGSPERIEADTVVWTAGVRANPLGACLADDLTWGGRVPVEADLTLPGHPEVFVVGDMAAATDRHGQPLPQVAQVAIQGGRHAARCIARRLAGRPTRRFRYHDHGSMATIGRRSAVAELPGGLVVTGTAGWLAWLGVHLVFLVGFRKRALVLATWAWNYITWDRASRVIMETRDRSA</sequence>
<evidence type="ECO:0000256" key="5">
    <source>
        <dbReference type="ARBA" id="ARBA00023002"/>
    </source>
</evidence>
<feature type="non-terminal residue" evidence="9">
    <location>
        <position position="1"/>
    </location>
</feature>
<feature type="domain" description="External alternative NADH-ubiquinone oxidoreductase-like C-terminal" evidence="8">
    <location>
        <begin position="176"/>
        <end position="230"/>
    </location>
</feature>
<dbReference type="Pfam" id="PF22366">
    <property type="entry name" value="NDH2_C"/>
    <property type="match status" value="1"/>
</dbReference>
<proteinExistence type="inferred from homology"/>
<evidence type="ECO:0000256" key="3">
    <source>
        <dbReference type="ARBA" id="ARBA00022630"/>
    </source>
</evidence>
<dbReference type="InterPro" id="IPR051169">
    <property type="entry name" value="NADH-Q_oxidoreductase"/>
</dbReference>
<dbReference type="Gene3D" id="3.50.50.100">
    <property type="match status" value="1"/>
</dbReference>
<comment type="cofactor">
    <cofactor evidence="1">
        <name>FAD</name>
        <dbReference type="ChEBI" id="CHEBI:57692"/>
    </cofactor>
</comment>
<dbReference type="Pfam" id="PF07992">
    <property type="entry name" value="Pyr_redox_2"/>
    <property type="match status" value="1"/>
</dbReference>
<keyword evidence="10" id="KW-1185">Reference proteome</keyword>
<organism evidence="9 10">
    <name type="scientific">Acidiferrimicrobium australe</name>
    <dbReference type="NCBI Taxonomy" id="2664430"/>
    <lineage>
        <taxon>Bacteria</taxon>
        <taxon>Bacillati</taxon>
        <taxon>Actinomycetota</taxon>
        <taxon>Acidimicrobiia</taxon>
        <taxon>Acidimicrobiales</taxon>
        <taxon>Acidimicrobiaceae</taxon>
        <taxon>Acidiferrimicrobium</taxon>
    </lineage>
</organism>